<proteinExistence type="predicted"/>
<dbReference type="EMBL" id="PDJZ01000003">
    <property type="protein sequence ID" value="RXJ85093.1"/>
    <property type="molecule type" value="Genomic_DNA"/>
</dbReference>
<organism evidence="1 2">
    <name type="scientific">Arcobacter cloacae</name>
    <dbReference type="NCBI Taxonomy" id="1054034"/>
    <lineage>
        <taxon>Bacteria</taxon>
        <taxon>Pseudomonadati</taxon>
        <taxon>Campylobacterota</taxon>
        <taxon>Epsilonproteobacteria</taxon>
        <taxon>Campylobacterales</taxon>
        <taxon>Arcobacteraceae</taxon>
        <taxon>Arcobacter</taxon>
    </lineage>
</organism>
<sequence length="235" mass="27309">MIKLLISLFLFINLYSKDLLVAQKQNTLYVQNLIDIEEKIAQNFEKYLLTEFKFPKLEDLMNNDYLGTNFSVINKFGSNISFETETGTTNRLRIKYAITSNVESYIKELYNRDLYRFNTHAFSSEDLSYVEIKLQSKEALNIYKILSSGGIIEKVCQSTLVNKYCNVENSIRWYNGASNWIEYNKKDFEEGNVTVVSNAVLTDTKLDNLKVGAYIFVENSSKYVKYIDNKILKVD</sequence>
<dbReference type="RefSeq" id="WP_128985955.1">
    <property type="nucleotide sequence ID" value="NZ_PDJZ01000003.1"/>
</dbReference>
<name>A0A4Q0ZF72_9BACT</name>
<reference evidence="1 2" key="1">
    <citation type="submission" date="2017-10" db="EMBL/GenBank/DDBJ databases">
        <title>Genomics of the genus Arcobacter.</title>
        <authorList>
            <person name="Perez-Cataluna A."/>
            <person name="Figueras M.J."/>
        </authorList>
    </citation>
    <scope>NUCLEOTIDE SEQUENCE [LARGE SCALE GENOMIC DNA]</scope>
    <source>
        <strain evidence="1 2">F26</strain>
    </source>
</reference>
<gene>
    <name evidence="1" type="ORF">CRU90_03815</name>
</gene>
<dbReference type="AlphaFoldDB" id="A0A4Q0ZF72"/>
<comment type="caution">
    <text evidence="1">The sequence shown here is derived from an EMBL/GenBank/DDBJ whole genome shotgun (WGS) entry which is preliminary data.</text>
</comment>
<accession>A0A4Q0ZF72</accession>
<dbReference type="OrthoDB" id="5343741at2"/>
<evidence type="ECO:0000313" key="2">
    <source>
        <dbReference type="Proteomes" id="UP000290870"/>
    </source>
</evidence>
<dbReference type="Proteomes" id="UP000290870">
    <property type="component" value="Unassembled WGS sequence"/>
</dbReference>
<protein>
    <submittedName>
        <fullName evidence="1">Uncharacterized protein</fullName>
    </submittedName>
</protein>
<evidence type="ECO:0000313" key="1">
    <source>
        <dbReference type="EMBL" id="RXJ85093.1"/>
    </source>
</evidence>